<evidence type="ECO:0000313" key="7">
    <source>
        <dbReference type="EMBL" id="SAM00528.1"/>
    </source>
</evidence>
<dbReference type="Pfam" id="PF20649">
    <property type="entry name" value="COG5_C"/>
    <property type="match status" value="1"/>
</dbReference>
<dbReference type="AlphaFoldDB" id="A0A163M205"/>
<accession>A0A163M205</accession>
<evidence type="ECO:0000259" key="6">
    <source>
        <dbReference type="Pfam" id="PF20649"/>
    </source>
</evidence>
<evidence type="ECO:0000256" key="1">
    <source>
        <dbReference type="ARBA" id="ARBA00004395"/>
    </source>
</evidence>
<evidence type="ECO:0000313" key="8">
    <source>
        <dbReference type="Proteomes" id="UP000078561"/>
    </source>
</evidence>
<protein>
    <recommendedName>
        <fullName evidence="2">Conserved oligomeric Golgi complex subunit 5</fullName>
    </recommendedName>
</protein>
<keyword evidence="3" id="KW-0333">Golgi apparatus</keyword>
<organism evidence="7">
    <name type="scientific">Absidia glauca</name>
    <name type="common">Pin mould</name>
    <dbReference type="NCBI Taxonomy" id="4829"/>
    <lineage>
        <taxon>Eukaryota</taxon>
        <taxon>Fungi</taxon>
        <taxon>Fungi incertae sedis</taxon>
        <taxon>Mucoromycota</taxon>
        <taxon>Mucoromycotina</taxon>
        <taxon>Mucoromycetes</taxon>
        <taxon>Mucorales</taxon>
        <taxon>Cunninghamellaceae</taxon>
        <taxon>Absidia</taxon>
    </lineage>
</organism>
<proteinExistence type="predicted"/>
<dbReference type="Proteomes" id="UP000078561">
    <property type="component" value="Unassembled WGS sequence"/>
</dbReference>
<feature type="domain" description="Conserved oligomeric Golgi complex subunit 5 N-terminal" evidence="5">
    <location>
        <begin position="50"/>
        <end position="178"/>
    </location>
</feature>
<dbReference type="GO" id="GO:0006891">
    <property type="term" value="P:intra-Golgi vesicle-mediated transport"/>
    <property type="evidence" value="ECO:0007669"/>
    <property type="project" value="InterPro"/>
</dbReference>
<keyword evidence="8" id="KW-1185">Reference proteome</keyword>
<dbReference type="PANTHER" id="PTHR13228">
    <property type="entry name" value="CONSERVED OLIGOMERIC GOLGI COMPLEX COMPONENT 5"/>
    <property type="match status" value="1"/>
</dbReference>
<evidence type="ECO:0000256" key="3">
    <source>
        <dbReference type="ARBA" id="ARBA00023034"/>
    </source>
</evidence>
<reference evidence="7" key="1">
    <citation type="submission" date="2016-04" db="EMBL/GenBank/DDBJ databases">
        <authorList>
            <person name="Evans L.H."/>
            <person name="Alamgir A."/>
            <person name="Owens N."/>
            <person name="Weber N.D."/>
            <person name="Virtaneva K."/>
            <person name="Barbian K."/>
            <person name="Babar A."/>
            <person name="Rosenke K."/>
        </authorList>
    </citation>
    <scope>NUCLEOTIDE SEQUENCE [LARGE SCALE GENOMIC DNA]</scope>
    <source>
        <strain evidence="7">CBS 101.48</strain>
    </source>
</reference>
<name>A0A163M205_ABSGL</name>
<dbReference type="GO" id="GO:0000139">
    <property type="term" value="C:Golgi membrane"/>
    <property type="evidence" value="ECO:0007669"/>
    <property type="project" value="UniProtKB-SubCell"/>
</dbReference>
<dbReference type="EMBL" id="LT553219">
    <property type="protein sequence ID" value="SAM00528.1"/>
    <property type="molecule type" value="Genomic_DNA"/>
</dbReference>
<dbReference type="InterPro" id="IPR019465">
    <property type="entry name" value="Cog5"/>
</dbReference>
<evidence type="ECO:0000259" key="5">
    <source>
        <dbReference type="Pfam" id="PF10392"/>
    </source>
</evidence>
<dbReference type="InterPro" id="IPR049176">
    <property type="entry name" value="COG5_N"/>
</dbReference>
<sequence length="827" mass="93896">MTSTQSALQEADRHIGKVKHVNEPMRLIQLNPWPQCDVLGFSLPSLDYDTFLSEDFDTHKYVHQVISKSDQGDATEIATSLSQLSFSIESLNKQIREEIGRNYETLLDQVTGIKELDIVLSTVQKNITVLNDSLSRLSLKIRTPYEQLSTYTTQFKNLQTTCELLRRLHRFIILSRRLDVSSSTDRDLAASATTLYKLSLIMDESDFEGIDLVAKDLPMIQQCRTHVLKEGDRLLQEGIEQHSQTKMAAGLQIFYNMKRMVDKVETLTNGMLDELCGNIRNVVDMQSLQKKVKDSTPAVRKTNNEPSFGNQSPWANTLWARMDDLMQVMSDSCNKIYNLEKVLELKKDSYTHVSYLDEVVKVLDTSSLVNHFWRILSATFEKELKGATKGSTFLQNTFVSDYPKLLRLLHGFFSRVALHRGSSILDYSQSPEYIIMLRSFSTFENGYLARSLTRIHEAVNAAFPSYGGGARASPTRANVATITRTIEKELEVAAFDNHLIQSVSHNVVKSLNMFSTKCEGLVIASIQSIYASTPNNTITAYLNMNIDLANVLYNMYQSVWKILEEYSEKTVDIIKQGAEECRRLMLSVGQILVDAIKADITRVLLQIHQEDFSGQSRRNFAHDDDDEPTSLYTKELAKHVRYYHTQILSRLSCGTEPKSWVKQIGKHILKVFVFQASLVRPLSEAGKLKLAGDMAEIEFTVSQVMNEYGARIEDVGNDYKALRAFRPLLFLDSAQLTAAHHTAGLPPITLIHHLVVRSQTTAHRLVLPHTIYDLSRAEYMEWMDAQTPKESSQLALDAITRGSKMTKQELQDIPEYRFILAIVEQID</sequence>
<comment type="subcellular location">
    <subcellularLocation>
        <location evidence="1">Golgi apparatus membrane</location>
        <topology evidence="1">Peripheral membrane protein</topology>
    </subcellularLocation>
</comment>
<evidence type="ECO:0000256" key="2">
    <source>
        <dbReference type="ARBA" id="ARBA00020974"/>
    </source>
</evidence>
<dbReference type="InterPro" id="IPR048485">
    <property type="entry name" value="COG5_helical"/>
</dbReference>
<dbReference type="OMA" id="MMVEYFE"/>
<dbReference type="OrthoDB" id="18786at2759"/>
<evidence type="ECO:0000256" key="4">
    <source>
        <dbReference type="ARBA" id="ARBA00023136"/>
    </source>
</evidence>
<dbReference type="Pfam" id="PF10392">
    <property type="entry name" value="COG5_N"/>
    <property type="match status" value="1"/>
</dbReference>
<dbReference type="PANTHER" id="PTHR13228:SF3">
    <property type="entry name" value="CONSERVED OLIGOMERIC GOLGI COMPLEX SUBUNIT 5"/>
    <property type="match status" value="1"/>
</dbReference>
<dbReference type="GO" id="GO:0017119">
    <property type="term" value="C:Golgi transport complex"/>
    <property type="evidence" value="ECO:0007669"/>
    <property type="project" value="InterPro"/>
</dbReference>
<feature type="domain" description="Conserved oligomeric Golgi complex subunit 5 helical" evidence="6">
    <location>
        <begin position="207"/>
        <end position="413"/>
    </location>
</feature>
<dbReference type="InParanoid" id="A0A163M205"/>
<gene>
    <name evidence="7" type="primary">ABSGL_06216.1 scaffold 7705</name>
</gene>
<keyword evidence="4" id="KW-0472">Membrane</keyword>
<dbReference type="STRING" id="4829.A0A163M205"/>